<sequence>MESRITHNRNVSPIKTIPDELLLRIFAILVGWDDTRCDYWTGKSPRMYSKRRNRCGRHATTISSVNAPWRYLMINTASFWSHIDVFLEHGHWLPLKAFSLRCLRQVKNAPIELHIHCDQTKHFDISTVGFPSYICDRTVTSLILMTASSVVVQPIVSHYLGLTVRSYLKKLKVEYIRPTGSSVYIISPEQAGQPWFFESMLRLNTLMLSSVTLDWAHAQFSGLVDLQLYDIEPSPSMDQICNVLIANPHLSTVELEWVHMDSHDFSVAESKSRERIKLPKLNLLNLGGKGWDFIGYLLQVIDPGINLPCLKISSFSTPAEALSSVDDLHSFFTRQKITTLSLAIPNAPLDLILPCPEGLTNLVFANQYVGDLSMIIDTIGSQDTSLRRIILRDCRVTIKGLRRIASIHSVQSLWLEHCMYAPPIYDHYFSELPEDDLSWLEETVPDLYVDYAHHERKRGSLPWWLE</sequence>
<evidence type="ECO:0000313" key="2">
    <source>
        <dbReference type="Proteomes" id="UP000059188"/>
    </source>
</evidence>
<dbReference type="EMBL" id="LN679105">
    <property type="protein sequence ID" value="CEL61822.1"/>
    <property type="molecule type" value="Genomic_DNA"/>
</dbReference>
<keyword evidence="2" id="KW-1185">Reference proteome</keyword>
<proteinExistence type="predicted"/>
<organism evidence="1 2">
    <name type="scientific">Thanatephorus cucumeris (strain AG1-IB / isolate 7/3/14)</name>
    <name type="common">Lettuce bottom rot fungus</name>
    <name type="synonym">Rhizoctonia solani</name>
    <dbReference type="NCBI Taxonomy" id="1108050"/>
    <lineage>
        <taxon>Eukaryota</taxon>
        <taxon>Fungi</taxon>
        <taxon>Dikarya</taxon>
        <taxon>Basidiomycota</taxon>
        <taxon>Agaricomycotina</taxon>
        <taxon>Agaricomycetes</taxon>
        <taxon>Cantharellales</taxon>
        <taxon>Ceratobasidiaceae</taxon>
        <taxon>Rhizoctonia</taxon>
        <taxon>Rhizoctonia solani AG-1</taxon>
    </lineage>
</organism>
<accession>A0A0B7G054</accession>
<dbReference type="OrthoDB" id="3266451at2759"/>
<dbReference type="AlphaFoldDB" id="A0A0B7G054"/>
<dbReference type="Proteomes" id="UP000059188">
    <property type="component" value="Unassembled WGS sequence"/>
</dbReference>
<gene>
    <name evidence="1" type="ORF">RSOLAG1IB_04572</name>
</gene>
<dbReference type="InterPro" id="IPR032675">
    <property type="entry name" value="LRR_dom_sf"/>
</dbReference>
<protein>
    <recommendedName>
        <fullName evidence="3">F-box domain-containing protein</fullName>
    </recommendedName>
</protein>
<reference evidence="1 2" key="1">
    <citation type="submission" date="2014-11" db="EMBL/GenBank/DDBJ databases">
        <authorList>
            <person name="Wibberg Daniel"/>
        </authorList>
    </citation>
    <scope>NUCLEOTIDE SEQUENCE [LARGE SCALE GENOMIC DNA]</scope>
    <source>
        <strain evidence="1">Rhizoctonia solani AG1-IB 7/3/14</strain>
    </source>
</reference>
<evidence type="ECO:0008006" key="3">
    <source>
        <dbReference type="Google" id="ProtNLM"/>
    </source>
</evidence>
<evidence type="ECO:0000313" key="1">
    <source>
        <dbReference type="EMBL" id="CEL61822.1"/>
    </source>
</evidence>
<dbReference type="Gene3D" id="3.80.10.10">
    <property type="entry name" value="Ribonuclease Inhibitor"/>
    <property type="match status" value="1"/>
</dbReference>
<dbReference type="SUPFAM" id="SSF52047">
    <property type="entry name" value="RNI-like"/>
    <property type="match status" value="1"/>
</dbReference>
<name>A0A0B7G054_THACB</name>